<name>A0A081BWC1_VECG1</name>
<dbReference type="eggNOG" id="COG0515">
    <property type="taxonomic scope" value="Bacteria"/>
</dbReference>
<gene>
    <name evidence="2" type="ORF">U27_03589</name>
</gene>
<keyword evidence="2" id="KW-0808">Transferase</keyword>
<dbReference type="STRING" id="1499967.U27_03589"/>
<feature type="domain" description="Lcl C-terminal" evidence="1">
    <location>
        <begin position="248"/>
        <end position="388"/>
    </location>
</feature>
<keyword evidence="2" id="KW-0723">Serine/threonine-protein kinase</keyword>
<dbReference type="EMBL" id="DF820465">
    <property type="protein sequence ID" value="GAK56626.1"/>
    <property type="molecule type" value="Genomic_DNA"/>
</dbReference>
<dbReference type="AlphaFoldDB" id="A0A081BWC1"/>
<dbReference type="InterPro" id="IPR011460">
    <property type="entry name" value="Lcl_C"/>
</dbReference>
<dbReference type="Proteomes" id="UP000030661">
    <property type="component" value="Unassembled WGS sequence"/>
</dbReference>
<evidence type="ECO:0000259" key="1">
    <source>
        <dbReference type="Pfam" id="PF07603"/>
    </source>
</evidence>
<proteinExistence type="predicted"/>
<dbReference type="HOGENOM" id="CLU_705271_0_0_0"/>
<protein>
    <submittedName>
        <fullName evidence="2">Serine/threonine protein kinase</fullName>
    </submittedName>
</protein>
<sequence length="391" mass="45047">MIANVHNYRGALPEKRVDLYAEICDVLLGHWQRGKGLGERLTAAQRRVALQPLADAMMRRNLREIRTQDALAVMREHLLRIGISEEEIPAFLPDLQANCGVLVEKEVDVWAFAHLTFQEYLCAAHWKASGKALQWEFPQWQSLIAESWWHETLLLYAAQQDATPLVNACLQINSPSALRLAANMSREALQLESSLRETIAVSLKTLIIQLRREPKAVSEEEFIEVFQLDDQWRPLAYIQNEYEDQGEVIIDHATGLMWQKSGSDEELTYQAAPNYIIQLNQQRFAGHSDWRLPTIPELMSLLEPEKQANDLYINPRFDARQRWCWSADRILESSEQSASRQGGLLAWFQRLRGRGRRGSSGSAWDVLFLNGSVHWDYFPYASYVRAVRSRQ</sequence>
<evidence type="ECO:0000313" key="2">
    <source>
        <dbReference type="EMBL" id="GAK56626.1"/>
    </source>
</evidence>
<evidence type="ECO:0000313" key="3">
    <source>
        <dbReference type="Proteomes" id="UP000030661"/>
    </source>
</evidence>
<keyword evidence="3" id="KW-1185">Reference proteome</keyword>
<dbReference type="Pfam" id="PF07603">
    <property type="entry name" value="Lcl_C"/>
    <property type="match status" value="1"/>
</dbReference>
<organism evidence="2">
    <name type="scientific">Vecturithrix granuli</name>
    <dbReference type="NCBI Taxonomy" id="1499967"/>
    <lineage>
        <taxon>Bacteria</taxon>
        <taxon>Candidatus Moduliflexota</taxon>
        <taxon>Candidatus Vecturitrichia</taxon>
        <taxon>Candidatus Vecturitrichales</taxon>
        <taxon>Candidatus Vecturitrichaceae</taxon>
        <taxon>Candidatus Vecturithrix</taxon>
    </lineage>
</organism>
<keyword evidence="2" id="KW-0418">Kinase</keyword>
<dbReference type="eggNOG" id="COG5635">
    <property type="taxonomic scope" value="Bacteria"/>
</dbReference>
<accession>A0A081BWC1</accession>
<reference evidence="2" key="1">
    <citation type="journal article" date="2015" name="PeerJ">
        <title>First genomic representation of candidate bacterial phylum KSB3 points to enhanced environmental sensing as a trigger of wastewater bulking.</title>
        <authorList>
            <person name="Sekiguchi Y."/>
            <person name="Ohashi A."/>
            <person name="Parks D.H."/>
            <person name="Yamauchi T."/>
            <person name="Tyson G.W."/>
            <person name="Hugenholtz P."/>
        </authorList>
    </citation>
    <scope>NUCLEOTIDE SEQUENCE [LARGE SCALE GENOMIC DNA]</scope>
</reference>
<dbReference type="GO" id="GO:0004674">
    <property type="term" value="F:protein serine/threonine kinase activity"/>
    <property type="evidence" value="ECO:0007669"/>
    <property type="project" value="UniProtKB-KW"/>
</dbReference>